<keyword evidence="1" id="KW-0732">Signal</keyword>
<evidence type="ECO:0008006" key="4">
    <source>
        <dbReference type="Google" id="ProtNLM"/>
    </source>
</evidence>
<sequence length="233" mass="25951">MNNRLLTIIAVTLFALNVQAQSYTVANTATKDEPHYRIKVDANQFNPDLKSTFETAQTIPGNATLLGIFEHAHQAQKVLSDLNLDAKIQAYRGNLPISMSESLILAGNQMNFDNGFLIGETIMNKEDVEQLLFDKNGEVNLTYRVVIGPHSEKLSLPTLSPNTVVKHNISGDKLHYYQIGNYTTKKEAISVMRSIEEAGVQSIFVASYYNEKRVSTPLAKLLEEMSDTKTAKL</sequence>
<evidence type="ECO:0000313" key="3">
    <source>
        <dbReference type="Proteomes" id="UP000435357"/>
    </source>
</evidence>
<dbReference type="EMBL" id="WACR01000006">
    <property type="protein sequence ID" value="KAB1063999.1"/>
    <property type="molecule type" value="Genomic_DNA"/>
</dbReference>
<comment type="caution">
    <text evidence="2">The sequence shown here is derived from an EMBL/GenBank/DDBJ whole genome shotgun (WGS) entry which is preliminary data.</text>
</comment>
<evidence type="ECO:0000313" key="2">
    <source>
        <dbReference type="EMBL" id="KAB1063999.1"/>
    </source>
</evidence>
<organism evidence="2 3">
    <name type="scientific">Salibacter halophilus</name>
    <dbReference type="NCBI Taxonomy" id="1803916"/>
    <lineage>
        <taxon>Bacteria</taxon>
        <taxon>Pseudomonadati</taxon>
        <taxon>Bacteroidota</taxon>
        <taxon>Flavobacteriia</taxon>
        <taxon>Flavobacteriales</taxon>
        <taxon>Salibacteraceae</taxon>
        <taxon>Salibacter</taxon>
    </lineage>
</organism>
<feature type="signal peptide" evidence="1">
    <location>
        <begin position="1"/>
        <end position="20"/>
    </location>
</feature>
<keyword evidence="3" id="KW-1185">Reference proteome</keyword>
<accession>A0A6N6M6N8</accession>
<protein>
    <recommendedName>
        <fullName evidence="4">SPOR domain-containing protein</fullName>
    </recommendedName>
</protein>
<dbReference type="RefSeq" id="WP_151168070.1">
    <property type="nucleotide sequence ID" value="NZ_WACR01000006.1"/>
</dbReference>
<reference evidence="2 3" key="1">
    <citation type="submission" date="2019-09" db="EMBL/GenBank/DDBJ databases">
        <title>Genomes of Cryomorphaceae.</title>
        <authorList>
            <person name="Bowman J.P."/>
        </authorList>
    </citation>
    <scope>NUCLEOTIDE SEQUENCE [LARGE SCALE GENOMIC DNA]</scope>
    <source>
        <strain evidence="2 3">KCTC 52047</strain>
    </source>
</reference>
<proteinExistence type="predicted"/>
<name>A0A6N6M6N8_9FLAO</name>
<evidence type="ECO:0000256" key="1">
    <source>
        <dbReference type="SAM" id="SignalP"/>
    </source>
</evidence>
<dbReference type="AlphaFoldDB" id="A0A6N6M6N8"/>
<gene>
    <name evidence="2" type="ORF">F3059_08155</name>
</gene>
<dbReference type="Proteomes" id="UP000435357">
    <property type="component" value="Unassembled WGS sequence"/>
</dbReference>
<dbReference type="OrthoDB" id="1119072at2"/>
<feature type="chain" id="PRO_5026806151" description="SPOR domain-containing protein" evidence="1">
    <location>
        <begin position="21"/>
        <end position="233"/>
    </location>
</feature>